<evidence type="ECO:0000313" key="4">
    <source>
        <dbReference type="Proteomes" id="UP001152798"/>
    </source>
</evidence>
<gene>
    <name evidence="3" type="ORF">NEZAVI_LOCUS15117</name>
    <name evidence="1" type="ORF">NEZAVI_LOCUS1553</name>
    <name evidence="2" type="ORF">NEZAVI_LOCUS6844</name>
</gene>
<protein>
    <submittedName>
        <fullName evidence="1 2">Uncharacterized protein</fullName>
    </submittedName>
</protein>
<dbReference type="EMBL" id="OV725077">
    <property type="protein sequence ID" value="CAH1390333.1"/>
    <property type="molecule type" value="Genomic_DNA"/>
</dbReference>
<dbReference type="AlphaFoldDB" id="A0A9P0E564"/>
<dbReference type="Proteomes" id="UP001152798">
    <property type="component" value="Chromosome 1"/>
</dbReference>
<keyword evidence="4" id="KW-1185">Reference proteome</keyword>
<sequence length="103" mass="11302">MSRPHQLSLIERLLDHSQPKLAAPRLPRLLPSSPPLLPTHLPSLPLLPLSPLISPPPLRLSLLLLSPTLPPSLLLPSPPPFQISNPPIPISLHHQTINLLKML</sequence>
<dbReference type="Proteomes" id="UP001152798">
    <property type="component" value="Chromosome 3"/>
</dbReference>
<proteinExistence type="predicted"/>
<reference evidence="1" key="1">
    <citation type="submission" date="2022-01" db="EMBL/GenBank/DDBJ databases">
        <authorList>
            <person name="King R."/>
        </authorList>
    </citation>
    <scope>NUCLEOTIDE SEQUENCE</scope>
</reference>
<evidence type="ECO:0000313" key="2">
    <source>
        <dbReference type="EMBL" id="CAH1396880.1"/>
    </source>
</evidence>
<evidence type="ECO:0000313" key="1">
    <source>
        <dbReference type="EMBL" id="CAH1390333.1"/>
    </source>
</evidence>
<accession>A0A9P0E564</accession>
<dbReference type="EMBL" id="OV725083">
    <property type="protein sequence ID" value="CAH1407397.1"/>
    <property type="molecule type" value="Genomic_DNA"/>
</dbReference>
<evidence type="ECO:0000313" key="3">
    <source>
        <dbReference type="EMBL" id="CAH1407397.1"/>
    </source>
</evidence>
<organism evidence="1 4">
    <name type="scientific">Nezara viridula</name>
    <name type="common">Southern green stink bug</name>
    <name type="synonym">Cimex viridulus</name>
    <dbReference type="NCBI Taxonomy" id="85310"/>
    <lineage>
        <taxon>Eukaryota</taxon>
        <taxon>Metazoa</taxon>
        <taxon>Ecdysozoa</taxon>
        <taxon>Arthropoda</taxon>
        <taxon>Hexapoda</taxon>
        <taxon>Insecta</taxon>
        <taxon>Pterygota</taxon>
        <taxon>Neoptera</taxon>
        <taxon>Paraneoptera</taxon>
        <taxon>Hemiptera</taxon>
        <taxon>Heteroptera</taxon>
        <taxon>Panheteroptera</taxon>
        <taxon>Pentatomomorpha</taxon>
        <taxon>Pentatomoidea</taxon>
        <taxon>Pentatomidae</taxon>
        <taxon>Pentatominae</taxon>
        <taxon>Nezara</taxon>
    </lineage>
</organism>
<dbReference type="EMBL" id="OV725079">
    <property type="protein sequence ID" value="CAH1396880.1"/>
    <property type="molecule type" value="Genomic_DNA"/>
</dbReference>
<name>A0A9P0E564_NEZVI</name>
<dbReference type="Proteomes" id="UP001152798">
    <property type="component" value="Chromosome 7"/>
</dbReference>